<evidence type="ECO:0000256" key="1">
    <source>
        <dbReference type="SAM" id="MobiDB-lite"/>
    </source>
</evidence>
<feature type="signal peptide" evidence="2">
    <location>
        <begin position="1"/>
        <end position="34"/>
    </location>
</feature>
<evidence type="ECO:0000313" key="4">
    <source>
        <dbReference type="Proteomes" id="UP001172702"/>
    </source>
</evidence>
<dbReference type="RefSeq" id="WP_163375288.1">
    <property type="nucleotide sequence ID" value="NZ_JAPWIO010000006.1"/>
</dbReference>
<proteinExistence type="predicted"/>
<feature type="compositionally biased region" description="Low complexity" evidence="1">
    <location>
        <begin position="181"/>
        <end position="197"/>
    </location>
</feature>
<evidence type="ECO:0000256" key="2">
    <source>
        <dbReference type="SAM" id="SignalP"/>
    </source>
</evidence>
<feature type="region of interest" description="Disordered" evidence="1">
    <location>
        <begin position="84"/>
        <end position="207"/>
    </location>
</feature>
<reference evidence="3 4" key="1">
    <citation type="submission" date="2023-07" db="EMBL/GenBank/DDBJ databases">
        <title>Strategy for survival of the halotoleranting strain Dietzia MX2 from the Yakshinskoe mineral salts deposit.</title>
        <authorList>
            <person name="Kharitonova M.A."/>
            <person name="Kupriyanova-Ashina F.G."/>
            <person name="Shakirov T.R."/>
            <person name="Vafina M.S."/>
            <person name="Ilinskaya O.N."/>
        </authorList>
    </citation>
    <scope>NUCLEOTIDE SEQUENCE [LARGE SCALE GENOMIC DNA]</scope>
    <source>
        <strain evidence="3 4">MX2</strain>
    </source>
</reference>
<sequence>MTNTHRKTTNRTTAKIAAVGAFGLGAAIAFPGLAAAEAPTDPTASLADITGEDGSLEGALGTDLDLDLGSLAFNLNLDAETPNPGSVELGSLGVSPNTGSALIDGNSGSAEDETETATGSATGSADEDATDADADSGSLGSSDETTDDTDGVTTAAVTEEAPATSGSLGSSDEAPADETAAETGSLSGSLAGLSSGAEDGDGTIVDAGAELEADAGLNFGSLG</sequence>
<dbReference type="EMBL" id="JAUHTB010000003">
    <property type="protein sequence ID" value="MDN4505204.1"/>
    <property type="molecule type" value="Genomic_DNA"/>
</dbReference>
<evidence type="ECO:0000313" key="3">
    <source>
        <dbReference type="EMBL" id="MDN4505204.1"/>
    </source>
</evidence>
<comment type="caution">
    <text evidence="3">The sequence shown here is derived from an EMBL/GenBank/DDBJ whole genome shotgun (WGS) entry which is preliminary data.</text>
</comment>
<dbReference type="Proteomes" id="UP001172702">
    <property type="component" value="Unassembled WGS sequence"/>
</dbReference>
<name>A0ABT8GYB1_9ACTN</name>
<feature type="compositionally biased region" description="Acidic residues" evidence="1">
    <location>
        <begin position="125"/>
        <end position="134"/>
    </location>
</feature>
<feature type="compositionally biased region" description="Low complexity" evidence="1">
    <location>
        <begin position="151"/>
        <end position="165"/>
    </location>
</feature>
<keyword evidence="2" id="KW-0732">Signal</keyword>
<accession>A0ABT8GYB1</accession>
<gene>
    <name evidence="3" type="ORF">QYF62_03905</name>
</gene>
<organism evidence="3 4">
    <name type="scientific">Dietzia maris</name>
    <dbReference type="NCBI Taxonomy" id="37915"/>
    <lineage>
        <taxon>Bacteria</taxon>
        <taxon>Bacillati</taxon>
        <taxon>Actinomycetota</taxon>
        <taxon>Actinomycetes</taxon>
        <taxon>Mycobacteriales</taxon>
        <taxon>Dietziaceae</taxon>
        <taxon>Dietzia</taxon>
    </lineage>
</organism>
<keyword evidence="4" id="KW-1185">Reference proteome</keyword>
<feature type="chain" id="PRO_5046155911" evidence="2">
    <location>
        <begin position="35"/>
        <end position="223"/>
    </location>
</feature>
<protein>
    <submittedName>
        <fullName evidence="3">Uncharacterized protein</fullName>
    </submittedName>
</protein>